<comment type="caution">
    <text evidence="4">The sequence shown here is derived from an EMBL/GenBank/DDBJ whole genome shotgun (WGS) entry which is preliminary data.</text>
</comment>
<evidence type="ECO:0008006" key="6">
    <source>
        <dbReference type="Google" id="ProtNLM"/>
    </source>
</evidence>
<evidence type="ECO:0000313" key="5">
    <source>
        <dbReference type="Proteomes" id="UP000729402"/>
    </source>
</evidence>
<evidence type="ECO:0000313" key="4">
    <source>
        <dbReference type="EMBL" id="KAG8078569.1"/>
    </source>
</evidence>
<evidence type="ECO:0000256" key="1">
    <source>
        <dbReference type="ARBA" id="ARBA00004370"/>
    </source>
</evidence>
<protein>
    <recommendedName>
        <fullName evidence="6">Late embryogenesis abundant protein LEA-2 subgroup domain-containing protein</fullName>
    </recommendedName>
</protein>
<keyword evidence="3" id="KW-1133">Transmembrane helix</keyword>
<comment type="subcellular location">
    <subcellularLocation>
        <location evidence="1">Membrane</location>
    </subcellularLocation>
</comment>
<dbReference type="PANTHER" id="PTHR31234:SF61">
    <property type="entry name" value="OS01G0574800 PROTEIN"/>
    <property type="match status" value="1"/>
</dbReference>
<organism evidence="4 5">
    <name type="scientific">Zizania palustris</name>
    <name type="common">Northern wild rice</name>
    <dbReference type="NCBI Taxonomy" id="103762"/>
    <lineage>
        <taxon>Eukaryota</taxon>
        <taxon>Viridiplantae</taxon>
        <taxon>Streptophyta</taxon>
        <taxon>Embryophyta</taxon>
        <taxon>Tracheophyta</taxon>
        <taxon>Spermatophyta</taxon>
        <taxon>Magnoliopsida</taxon>
        <taxon>Liliopsida</taxon>
        <taxon>Poales</taxon>
        <taxon>Poaceae</taxon>
        <taxon>BOP clade</taxon>
        <taxon>Oryzoideae</taxon>
        <taxon>Oryzeae</taxon>
        <taxon>Zizaniinae</taxon>
        <taxon>Zizania</taxon>
    </lineage>
</organism>
<keyword evidence="5" id="KW-1185">Reference proteome</keyword>
<sequence>MAASYGKQQPQAPLNNAYYGPAIPPPPAAAYYGSAAPSAPRRSSSPRCLFCFLFKAIAIAVIALGAVSLVLWLIFRPSAVKAYADAATLSRFDLDAARRGMLHYNFTVGMLVRNPNRFGINYKRPYAQAFFDGKAIADDAVQPFYLDRKSDIRFTLSFNGTTALSDNNVEEYRKETRQGSYKVKVREHADLAYKVRGLKVKDNNSKITCKLVLSLPSGNVTTSTTPTIVYRLVTSCDVDF</sequence>
<dbReference type="AlphaFoldDB" id="A0A8J5T3C4"/>
<dbReference type="EMBL" id="JAAALK010000282">
    <property type="protein sequence ID" value="KAG8078569.1"/>
    <property type="molecule type" value="Genomic_DNA"/>
</dbReference>
<dbReference type="OrthoDB" id="1889094at2759"/>
<dbReference type="Proteomes" id="UP000729402">
    <property type="component" value="Unassembled WGS sequence"/>
</dbReference>
<reference evidence="4" key="2">
    <citation type="submission" date="2021-02" db="EMBL/GenBank/DDBJ databases">
        <authorList>
            <person name="Kimball J.A."/>
            <person name="Haas M.W."/>
            <person name="Macchietto M."/>
            <person name="Kono T."/>
            <person name="Duquette J."/>
            <person name="Shao M."/>
        </authorList>
    </citation>
    <scope>NUCLEOTIDE SEQUENCE</scope>
    <source>
        <tissue evidence="4">Fresh leaf tissue</tissue>
    </source>
</reference>
<keyword evidence="3" id="KW-0812">Transmembrane</keyword>
<reference evidence="4" key="1">
    <citation type="journal article" date="2021" name="bioRxiv">
        <title>Whole Genome Assembly and Annotation of Northern Wild Rice, Zizania palustris L., Supports a Whole Genome Duplication in the Zizania Genus.</title>
        <authorList>
            <person name="Haas M."/>
            <person name="Kono T."/>
            <person name="Macchietto M."/>
            <person name="Millas R."/>
            <person name="McGilp L."/>
            <person name="Shao M."/>
            <person name="Duquette J."/>
            <person name="Hirsch C.N."/>
            <person name="Kimball J."/>
        </authorList>
    </citation>
    <scope>NUCLEOTIDE SEQUENCE</scope>
    <source>
        <tissue evidence="4">Fresh leaf tissue</tissue>
    </source>
</reference>
<dbReference type="GO" id="GO:0098542">
    <property type="term" value="P:defense response to other organism"/>
    <property type="evidence" value="ECO:0007669"/>
    <property type="project" value="InterPro"/>
</dbReference>
<gene>
    <name evidence="4" type="ORF">GUJ93_ZPchr0007g6094</name>
</gene>
<keyword evidence="2 3" id="KW-0472">Membrane</keyword>
<dbReference type="GO" id="GO:0005886">
    <property type="term" value="C:plasma membrane"/>
    <property type="evidence" value="ECO:0007669"/>
    <property type="project" value="TreeGrafter"/>
</dbReference>
<dbReference type="PANTHER" id="PTHR31234">
    <property type="entry name" value="LATE EMBRYOGENESIS ABUNDANT (LEA) HYDROXYPROLINE-RICH GLYCOPROTEIN FAMILY"/>
    <property type="match status" value="1"/>
</dbReference>
<feature type="transmembrane region" description="Helical" evidence="3">
    <location>
        <begin position="49"/>
        <end position="75"/>
    </location>
</feature>
<evidence type="ECO:0000256" key="2">
    <source>
        <dbReference type="ARBA" id="ARBA00023136"/>
    </source>
</evidence>
<name>A0A8J5T3C4_ZIZPA</name>
<accession>A0A8J5T3C4</accession>
<dbReference type="InterPro" id="IPR044839">
    <property type="entry name" value="NDR1-like"/>
</dbReference>
<proteinExistence type="predicted"/>
<evidence type="ECO:0000256" key="3">
    <source>
        <dbReference type="SAM" id="Phobius"/>
    </source>
</evidence>